<feature type="transmembrane region" description="Helical" evidence="7">
    <location>
        <begin position="185"/>
        <end position="203"/>
    </location>
</feature>
<accession>A0A193G2C1</accession>
<evidence type="ECO:0000256" key="8">
    <source>
        <dbReference type="SAM" id="MobiDB-lite"/>
    </source>
</evidence>
<dbReference type="RefSeq" id="WP_066671309.1">
    <property type="nucleotide sequence ID" value="NZ_CP016171.1"/>
</dbReference>
<dbReference type="CDD" id="cd06261">
    <property type="entry name" value="TM_PBP2"/>
    <property type="match status" value="1"/>
</dbReference>
<feature type="transmembrane region" description="Helical" evidence="7">
    <location>
        <begin position="278"/>
        <end position="304"/>
    </location>
</feature>
<dbReference type="InterPro" id="IPR035906">
    <property type="entry name" value="MetI-like_sf"/>
</dbReference>
<evidence type="ECO:0000313" key="11">
    <source>
        <dbReference type="Proteomes" id="UP000092213"/>
    </source>
</evidence>
<evidence type="ECO:0000256" key="3">
    <source>
        <dbReference type="ARBA" id="ARBA00022475"/>
    </source>
</evidence>
<evidence type="ECO:0000259" key="9">
    <source>
        <dbReference type="PROSITE" id="PS50928"/>
    </source>
</evidence>
<gene>
    <name evidence="10" type="ORF">BAU08_20315</name>
</gene>
<dbReference type="SUPFAM" id="SSF161098">
    <property type="entry name" value="MetI-like"/>
    <property type="match status" value="1"/>
</dbReference>
<feature type="transmembrane region" description="Helical" evidence="7">
    <location>
        <begin position="236"/>
        <end position="258"/>
    </location>
</feature>
<dbReference type="PANTHER" id="PTHR30151:SF0">
    <property type="entry name" value="ABC TRANSPORTER PERMEASE PROTEIN MJ0413-RELATED"/>
    <property type="match status" value="1"/>
</dbReference>
<dbReference type="FunFam" id="1.10.3720.10:FF:000003">
    <property type="entry name" value="Aliphatic sulfonate ABC transporter permease"/>
    <property type="match status" value="1"/>
</dbReference>
<proteinExistence type="inferred from homology"/>
<evidence type="ECO:0000256" key="2">
    <source>
        <dbReference type="ARBA" id="ARBA00022448"/>
    </source>
</evidence>
<dbReference type="PANTHER" id="PTHR30151">
    <property type="entry name" value="ALKANE SULFONATE ABC TRANSPORTER-RELATED, MEMBRANE SUBUNIT"/>
    <property type="match status" value="1"/>
</dbReference>
<feature type="compositionally biased region" description="Basic and acidic residues" evidence="8">
    <location>
        <begin position="1"/>
        <end position="13"/>
    </location>
</feature>
<evidence type="ECO:0000256" key="6">
    <source>
        <dbReference type="ARBA" id="ARBA00023136"/>
    </source>
</evidence>
<protein>
    <submittedName>
        <fullName evidence="10">ABC transporter permease</fullName>
    </submittedName>
</protein>
<dbReference type="Proteomes" id="UP000092213">
    <property type="component" value="Chromosome"/>
</dbReference>
<dbReference type="Pfam" id="PF00528">
    <property type="entry name" value="BPD_transp_1"/>
    <property type="match status" value="1"/>
</dbReference>
<dbReference type="InterPro" id="IPR000515">
    <property type="entry name" value="MetI-like"/>
</dbReference>
<keyword evidence="6 7" id="KW-0472">Membrane</keyword>
<evidence type="ECO:0000313" key="10">
    <source>
        <dbReference type="EMBL" id="ANN73379.1"/>
    </source>
</evidence>
<evidence type="ECO:0000256" key="5">
    <source>
        <dbReference type="ARBA" id="ARBA00022989"/>
    </source>
</evidence>
<keyword evidence="4 7" id="KW-0812">Transmembrane</keyword>
<dbReference type="GO" id="GO:0005886">
    <property type="term" value="C:plasma membrane"/>
    <property type="evidence" value="ECO:0007669"/>
    <property type="project" value="UniProtKB-SubCell"/>
</dbReference>
<evidence type="ECO:0000256" key="1">
    <source>
        <dbReference type="ARBA" id="ARBA00004651"/>
    </source>
</evidence>
<organism evidence="10 11">
    <name type="scientific">Bordetella bronchialis</name>
    <dbReference type="NCBI Taxonomy" id="463025"/>
    <lineage>
        <taxon>Bacteria</taxon>
        <taxon>Pseudomonadati</taxon>
        <taxon>Pseudomonadota</taxon>
        <taxon>Betaproteobacteria</taxon>
        <taxon>Burkholderiales</taxon>
        <taxon>Alcaligenaceae</taxon>
        <taxon>Bordetella</taxon>
    </lineage>
</organism>
<evidence type="ECO:0000256" key="7">
    <source>
        <dbReference type="RuleBase" id="RU363032"/>
    </source>
</evidence>
<dbReference type="Gene3D" id="1.10.3720.10">
    <property type="entry name" value="MetI-like"/>
    <property type="match status" value="1"/>
</dbReference>
<feature type="transmembrane region" description="Helical" evidence="7">
    <location>
        <begin position="63"/>
        <end position="84"/>
    </location>
</feature>
<sequence length="320" mass="34109">MDHSLDLDAKHDTSSSSGHAPSMRGPSGPSRPAAARAPGEAPVAQLPGRHRAGAAALRKTRAYGVRLACAAISIGALLLVWYLGTRYRVEFYVRFKNVPTPWDVLREAGHVLATDTYATNVLNSLRRILVGFFIATIAGVGLGLLIGSYGAVRRLFMPALEVLRPIPAIAWVPMSIMLWPTTESSIAFITFIGAFYPILLNTVDGVESLDGVLLRAGRCLGASEAKLFRHVILPGVLPNIFTGLAVGMGVAWVSLIAAEMISGQYGVGYYTWEAYSLVNYPAIVLGMITIGALGLLCSGAIRLVGGALMPWLSYAKGARK</sequence>
<keyword evidence="3" id="KW-1003">Cell membrane</keyword>
<dbReference type="PROSITE" id="PS50928">
    <property type="entry name" value="ABC_TM1"/>
    <property type="match status" value="1"/>
</dbReference>
<feature type="region of interest" description="Disordered" evidence="8">
    <location>
        <begin position="1"/>
        <end position="44"/>
    </location>
</feature>
<feature type="domain" description="ABC transmembrane type-1" evidence="9">
    <location>
        <begin position="121"/>
        <end position="296"/>
    </location>
</feature>
<name>A0A193G2C1_9BORD</name>
<dbReference type="EMBL" id="CP016171">
    <property type="protein sequence ID" value="ANN73379.1"/>
    <property type="molecule type" value="Genomic_DNA"/>
</dbReference>
<keyword evidence="2 7" id="KW-0813">Transport</keyword>
<keyword evidence="5 7" id="KW-1133">Transmembrane helix</keyword>
<reference evidence="10 11" key="1">
    <citation type="submission" date="2016-06" db="EMBL/GenBank/DDBJ databases">
        <title>Complete genome sequences of Bordetella bronchialis and Bordetella flabilis.</title>
        <authorList>
            <person name="LiPuma J.J."/>
            <person name="Spilker T."/>
        </authorList>
    </citation>
    <scope>NUCLEOTIDE SEQUENCE [LARGE SCALE GENOMIC DNA]</scope>
    <source>
        <strain evidence="10 11">AU17976</strain>
    </source>
</reference>
<dbReference type="STRING" id="463025.BAU08_20315"/>
<comment type="similarity">
    <text evidence="7">Belongs to the binding-protein-dependent transport system permease family.</text>
</comment>
<dbReference type="AlphaFoldDB" id="A0A193G2C1"/>
<dbReference type="GO" id="GO:0042918">
    <property type="term" value="P:alkanesulfonate transmembrane transport"/>
    <property type="evidence" value="ECO:0007669"/>
    <property type="project" value="UniProtKB-ARBA"/>
</dbReference>
<evidence type="ECO:0000256" key="4">
    <source>
        <dbReference type="ARBA" id="ARBA00022692"/>
    </source>
</evidence>
<feature type="transmembrane region" description="Helical" evidence="7">
    <location>
        <begin position="128"/>
        <end position="150"/>
    </location>
</feature>
<comment type="subcellular location">
    <subcellularLocation>
        <location evidence="1 7">Cell membrane</location>
        <topology evidence="1 7">Multi-pass membrane protein</topology>
    </subcellularLocation>
</comment>
<feature type="compositionally biased region" description="Low complexity" evidence="8">
    <location>
        <begin position="21"/>
        <end position="42"/>
    </location>
</feature>